<accession>A0A484FCZ1</accession>
<evidence type="ECO:0000313" key="7">
    <source>
        <dbReference type="EMBL" id="TDZ16230.1"/>
    </source>
</evidence>
<keyword evidence="8" id="KW-1185">Reference proteome</keyword>
<dbReference type="AlphaFoldDB" id="A0A484FCZ1"/>
<evidence type="ECO:0000256" key="3">
    <source>
        <dbReference type="ARBA" id="ARBA00022963"/>
    </source>
</evidence>
<evidence type="ECO:0000256" key="1">
    <source>
        <dbReference type="ARBA" id="ARBA00013201"/>
    </source>
</evidence>
<dbReference type="OrthoDB" id="2363873at2759"/>
<gene>
    <name evidence="7" type="ORF">Cob_v010924</name>
</gene>
<evidence type="ECO:0000313" key="8">
    <source>
        <dbReference type="Proteomes" id="UP000014480"/>
    </source>
</evidence>
<proteinExistence type="predicted"/>
<keyword evidence="4" id="KW-0443">Lipid metabolism</keyword>
<dbReference type="InterPro" id="IPR029058">
    <property type="entry name" value="AB_hydrolase_fold"/>
</dbReference>
<feature type="region of interest" description="Disordered" evidence="5">
    <location>
        <begin position="239"/>
        <end position="263"/>
    </location>
</feature>
<protein>
    <recommendedName>
        <fullName evidence="1">1-alkyl-2-acetylglycerophosphocholine esterase</fullName>
        <ecNumber evidence="1">3.1.1.47</ecNumber>
    </recommendedName>
</protein>
<reference evidence="8" key="2">
    <citation type="journal article" date="2019" name="Mol. Plant Microbe Interact.">
        <title>Genome sequence resources for four phytopathogenic fungi from the Colletotrichum orbiculare species complex.</title>
        <authorList>
            <person name="Gan P."/>
            <person name="Tsushima A."/>
            <person name="Narusaka M."/>
            <person name="Narusaka Y."/>
            <person name="Takano Y."/>
            <person name="Kubo Y."/>
            <person name="Shirasu K."/>
        </authorList>
    </citation>
    <scope>GENOME REANNOTATION</scope>
    <source>
        <strain evidence="8">104-T / ATCC 96160 / CBS 514.97 / LARS 414 / MAFF 240422</strain>
    </source>
</reference>
<keyword evidence="6" id="KW-1133">Transmembrane helix</keyword>
<dbReference type="Gene3D" id="3.40.50.1820">
    <property type="entry name" value="alpha/beta hydrolase"/>
    <property type="match status" value="1"/>
</dbReference>
<dbReference type="SUPFAM" id="SSF53474">
    <property type="entry name" value="alpha/beta-Hydrolases"/>
    <property type="match status" value="1"/>
</dbReference>
<keyword evidence="3" id="KW-0442">Lipid degradation</keyword>
<evidence type="ECO:0000256" key="4">
    <source>
        <dbReference type="ARBA" id="ARBA00023098"/>
    </source>
</evidence>
<name>A0A484FCZ1_COLOR</name>
<feature type="transmembrane region" description="Helical" evidence="6">
    <location>
        <begin position="292"/>
        <end position="310"/>
    </location>
</feature>
<dbReference type="GO" id="GO:0016042">
    <property type="term" value="P:lipid catabolic process"/>
    <property type="evidence" value="ECO:0007669"/>
    <property type="project" value="UniProtKB-KW"/>
</dbReference>
<evidence type="ECO:0000256" key="5">
    <source>
        <dbReference type="SAM" id="MobiDB-lite"/>
    </source>
</evidence>
<keyword evidence="6" id="KW-0812">Transmembrane</keyword>
<comment type="caution">
    <text evidence="7">The sequence shown here is derived from an EMBL/GenBank/DDBJ whole genome shotgun (WGS) entry which is preliminary data.</text>
</comment>
<feature type="transmembrane region" description="Helical" evidence="6">
    <location>
        <begin position="187"/>
        <end position="204"/>
    </location>
</feature>
<feature type="compositionally biased region" description="Pro residues" evidence="5">
    <location>
        <begin position="244"/>
        <end position="253"/>
    </location>
</feature>
<dbReference type="PANTHER" id="PTHR10272:SF11">
    <property type="entry name" value="PHOSPHOLIPASE-RELATED"/>
    <property type="match status" value="1"/>
</dbReference>
<dbReference type="Pfam" id="PF03403">
    <property type="entry name" value="PAF-AH_p_II"/>
    <property type="match status" value="1"/>
</dbReference>
<keyword evidence="6" id="KW-0472">Membrane</keyword>
<reference evidence="8" key="1">
    <citation type="journal article" date="2013" name="New Phytol.">
        <title>Comparative genomic and transcriptomic analyses reveal the hemibiotrophic stage shift of Colletotrichum fungi.</title>
        <authorList>
            <person name="Gan P."/>
            <person name="Ikeda K."/>
            <person name="Irieda H."/>
            <person name="Narusaka M."/>
            <person name="O'Connell R.J."/>
            <person name="Narusaka Y."/>
            <person name="Takano Y."/>
            <person name="Kubo Y."/>
            <person name="Shirasu K."/>
        </authorList>
    </citation>
    <scope>NUCLEOTIDE SEQUENCE [LARGE SCALE GENOMIC DNA]</scope>
    <source>
        <strain evidence="8">104-T / ATCC 96160 / CBS 514.97 / LARS 414 / MAFF 240422</strain>
    </source>
</reference>
<keyword evidence="2" id="KW-0378">Hydrolase</keyword>
<dbReference type="EC" id="3.1.1.47" evidence="1"/>
<dbReference type="STRING" id="1213857.A0A484FCZ1"/>
<dbReference type="PANTHER" id="PTHR10272">
    <property type="entry name" value="PLATELET-ACTIVATING FACTOR ACETYLHYDROLASE"/>
    <property type="match status" value="1"/>
</dbReference>
<organism evidence="7 8">
    <name type="scientific">Colletotrichum orbiculare (strain 104-T / ATCC 96160 / CBS 514.97 / LARS 414 / MAFF 240422)</name>
    <name type="common">Cucumber anthracnose fungus</name>
    <name type="synonym">Colletotrichum lagenarium</name>
    <dbReference type="NCBI Taxonomy" id="1213857"/>
    <lineage>
        <taxon>Eukaryota</taxon>
        <taxon>Fungi</taxon>
        <taxon>Dikarya</taxon>
        <taxon>Ascomycota</taxon>
        <taxon>Pezizomycotina</taxon>
        <taxon>Sordariomycetes</taxon>
        <taxon>Hypocreomycetidae</taxon>
        <taxon>Glomerellales</taxon>
        <taxon>Glomerellaceae</taxon>
        <taxon>Colletotrichum</taxon>
        <taxon>Colletotrichum orbiculare species complex</taxon>
    </lineage>
</organism>
<dbReference type="Proteomes" id="UP000014480">
    <property type="component" value="Unassembled WGS sequence"/>
</dbReference>
<evidence type="ECO:0000256" key="6">
    <source>
        <dbReference type="SAM" id="Phobius"/>
    </source>
</evidence>
<sequence length="762" mass="85099">MRRVQHLGIISSWQYGYNVLIPHPTPSQRPELAVSACLCNWEWEPRWLRRSAVKNDPTCADTNKMATLMGLPRELRDEIIRFAVAVPGPPPAPATIPMFKAPVSYNDRPVPRKIKVEFCSSELRADEATTVYVAILILPRGHDNWDDLVETLLKERPESTMLGVFSKPHLQCRRQNTYYLQLIHRDAILQFLIHIFCTIIYLSLSDVNLSTAMAVSHKPEYRDIDVELEPLAELETFEDADSPLPLPGDPTNPRPSRQDHSMEPAPKWMRAAQPWTRTLQQRVASALKPRLAVGYVLFTLIGLYVLYCIVVRSPLFASKLPEYTGRYGVGAIDVEVPVRTPRRTSEAVFENSGEPAFELETVLFTLYYPAAKGLRGARPHHRWVPKPVALTAEGYARAAHFNNFVSRPVFTFALWAVAGGIAIPAEVDVPLLPFDETDAAKGPERFPVVVLSHGQASSRTDYTHYCGELAASGVVVAAVEHRDGSGPGSVVTGRDGTERRVIYMDKKELRGGREMEDDEFKFEQLAFRQAEIEETMAVLRALDAGRGHDILESNARGEGLGLDVWADRLDLSQTVVAGHSFGATGALQVLKGATSRENPAVGGIILDPGKSSGKLNTDIDVPILVIHSDSWSKKVTVFFGRPHFDTVRDIVQDVLKRAGASWFLTSLKTSHPSVTDAPLIEPLLLRWTTGATINVREGLREYVRVSLEFMDYLRNGTRGGVLAEGVTHEEYGKDTMTDEQRERMPEETTKYWQIHVAPDRDE</sequence>
<evidence type="ECO:0000256" key="2">
    <source>
        <dbReference type="ARBA" id="ARBA00022801"/>
    </source>
</evidence>
<dbReference type="GO" id="GO:0003847">
    <property type="term" value="F:1-alkyl-2-acetylglycerophosphocholine esterase activity"/>
    <property type="evidence" value="ECO:0007669"/>
    <property type="project" value="UniProtKB-EC"/>
</dbReference>
<dbReference type="EMBL" id="AMCV02000036">
    <property type="protein sequence ID" value="TDZ16230.1"/>
    <property type="molecule type" value="Genomic_DNA"/>
</dbReference>